<dbReference type="PROSITE" id="PS51741">
    <property type="entry name" value="F_BAR"/>
    <property type="match status" value="1"/>
</dbReference>
<dbReference type="Gene3D" id="2.30.30.40">
    <property type="entry name" value="SH3 Domains"/>
    <property type="match status" value="1"/>
</dbReference>
<proteinExistence type="predicted"/>
<feature type="coiled-coil region" evidence="2">
    <location>
        <begin position="133"/>
        <end position="160"/>
    </location>
</feature>
<keyword evidence="1 2" id="KW-0175">Coiled coil</keyword>
<dbReference type="WBParaSite" id="PSAMB.scaffold3742size17050.g22408.t1">
    <property type="protein sequence ID" value="PSAMB.scaffold3742size17050.g22408.t1"/>
    <property type="gene ID" value="PSAMB.scaffold3742size17050.g22408"/>
</dbReference>
<dbReference type="Pfam" id="PF25610">
    <property type="entry name" value="HR1_TOCA"/>
    <property type="match status" value="1"/>
</dbReference>
<sequence>MKRICKLLLAAHSAATRTPSAQSHRAPKEVPERRALAKKNLPKKKEEDEHPFSYARSFHGVLHELESLAGQHEVISEQFKRELQPMTLAACTDLKQQRKAHLTELQQMHQRLNANIENMFKCQKNYGKMFKEAEAAALKYDKAEKNMDLSRAELERAKHNAHTRAQQCDDAKQTYAHSLQTANDLQHQHYTVDLPSVLEKLRLMDESRVGQTKSVMEASIKSEMDLLHIIQRCYEDMLKAASKVDPQGDSMVVVQRFRSGYAHPTPYPFEDLGSPSAALNGGSAETSSQNGQSLANGGAGSTLRRPRPGGASSKIQKKHSMHQRLFGHKNDYQEDYSDLPPQQRCRKLEGKIERIDREIATKTQSRSCLAGGSDGTTRIAEGEELLLIERDEGDGWTRVRKLHATDEGFVPTSYLNCKWYPE</sequence>
<feature type="region of interest" description="Disordered" evidence="3">
    <location>
        <begin position="15"/>
        <end position="50"/>
    </location>
</feature>
<dbReference type="PANTHER" id="PTHR15735">
    <property type="entry name" value="FCH AND DOUBLE SH3 DOMAINS PROTEIN"/>
    <property type="match status" value="1"/>
</dbReference>
<evidence type="ECO:0000313" key="5">
    <source>
        <dbReference type="Proteomes" id="UP000887566"/>
    </source>
</evidence>
<evidence type="ECO:0000256" key="2">
    <source>
        <dbReference type="SAM" id="Coils"/>
    </source>
</evidence>
<feature type="domain" description="F-BAR" evidence="4">
    <location>
        <begin position="1"/>
        <end position="249"/>
    </location>
</feature>
<evidence type="ECO:0000256" key="1">
    <source>
        <dbReference type="PROSITE-ProRule" id="PRU01077"/>
    </source>
</evidence>
<evidence type="ECO:0000256" key="3">
    <source>
        <dbReference type="SAM" id="MobiDB-lite"/>
    </source>
</evidence>
<dbReference type="Gene3D" id="6.10.140.470">
    <property type="match status" value="1"/>
</dbReference>
<reference evidence="6" key="1">
    <citation type="submission" date="2022-11" db="UniProtKB">
        <authorList>
            <consortium name="WormBaseParasite"/>
        </authorList>
    </citation>
    <scope>IDENTIFICATION</scope>
</reference>
<dbReference type="CDD" id="cd11911">
    <property type="entry name" value="SH3_CIP4-like"/>
    <property type="match status" value="1"/>
</dbReference>
<keyword evidence="5" id="KW-1185">Reference proteome</keyword>
<evidence type="ECO:0000313" key="6">
    <source>
        <dbReference type="WBParaSite" id="PSAMB.scaffold3742size17050.g22408.t1"/>
    </source>
</evidence>
<organism evidence="5 6">
    <name type="scientific">Plectus sambesii</name>
    <dbReference type="NCBI Taxonomy" id="2011161"/>
    <lineage>
        <taxon>Eukaryota</taxon>
        <taxon>Metazoa</taxon>
        <taxon>Ecdysozoa</taxon>
        <taxon>Nematoda</taxon>
        <taxon>Chromadorea</taxon>
        <taxon>Plectida</taxon>
        <taxon>Plectina</taxon>
        <taxon>Plectoidea</taxon>
        <taxon>Plectidae</taxon>
        <taxon>Plectus</taxon>
    </lineage>
</organism>
<feature type="compositionally biased region" description="Basic and acidic residues" evidence="3">
    <location>
        <begin position="26"/>
        <end position="35"/>
    </location>
</feature>
<dbReference type="Gene3D" id="1.20.1270.60">
    <property type="entry name" value="Arfaptin homology (AH) domain/BAR domain"/>
    <property type="match status" value="1"/>
</dbReference>
<dbReference type="InterPro" id="IPR031160">
    <property type="entry name" value="F_BAR_dom"/>
</dbReference>
<dbReference type="AlphaFoldDB" id="A0A914WCP4"/>
<feature type="compositionally biased region" description="Polar residues" evidence="3">
    <location>
        <begin position="283"/>
        <end position="295"/>
    </location>
</feature>
<name>A0A914WCP4_9BILA</name>
<dbReference type="InterPro" id="IPR057870">
    <property type="entry name" value="HR1_TOCA"/>
</dbReference>
<dbReference type="InterPro" id="IPR027267">
    <property type="entry name" value="AH/BAR_dom_sf"/>
</dbReference>
<protein>
    <submittedName>
        <fullName evidence="6">F-BAR domain-containing protein</fullName>
    </submittedName>
</protein>
<evidence type="ECO:0000259" key="4">
    <source>
        <dbReference type="PROSITE" id="PS51741"/>
    </source>
</evidence>
<dbReference type="Proteomes" id="UP000887566">
    <property type="component" value="Unplaced"/>
</dbReference>
<accession>A0A914WCP4</accession>
<dbReference type="SUPFAM" id="SSF103657">
    <property type="entry name" value="BAR/IMD domain-like"/>
    <property type="match status" value="1"/>
</dbReference>
<feature type="region of interest" description="Disordered" evidence="3">
    <location>
        <begin position="266"/>
        <end position="321"/>
    </location>
</feature>
<dbReference type="PANTHER" id="PTHR15735:SF12">
    <property type="entry name" value="CDC42-INTERACTING PROTEIN 4, ISOFORM B"/>
    <property type="match status" value="1"/>
</dbReference>